<evidence type="ECO:0000313" key="2">
    <source>
        <dbReference type="EMBL" id="KAF5729063.1"/>
    </source>
</evidence>
<feature type="compositionally biased region" description="Low complexity" evidence="1">
    <location>
        <begin position="39"/>
        <end position="49"/>
    </location>
</feature>
<evidence type="ECO:0008006" key="4">
    <source>
        <dbReference type="Google" id="ProtNLM"/>
    </source>
</evidence>
<dbReference type="PANTHER" id="PTHR33386">
    <property type="entry name" value="OS02G0740600 PROTEIN"/>
    <property type="match status" value="1"/>
</dbReference>
<dbReference type="InParanoid" id="A0A7J7C4L2"/>
<reference evidence="2 3" key="1">
    <citation type="journal article" date="2020" name="Nat. Commun.">
        <title>Genome of Tripterygium wilfordii and identification of cytochrome P450 involved in triptolide biosynthesis.</title>
        <authorList>
            <person name="Tu L."/>
            <person name="Su P."/>
            <person name="Zhang Z."/>
            <person name="Gao L."/>
            <person name="Wang J."/>
            <person name="Hu T."/>
            <person name="Zhou J."/>
            <person name="Zhang Y."/>
            <person name="Zhao Y."/>
            <person name="Liu Y."/>
            <person name="Song Y."/>
            <person name="Tong Y."/>
            <person name="Lu Y."/>
            <person name="Yang J."/>
            <person name="Xu C."/>
            <person name="Jia M."/>
            <person name="Peters R.J."/>
            <person name="Huang L."/>
            <person name="Gao W."/>
        </authorList>
    </citation>
    <scope>NUCLEOTIDE SEQUENCE [LARGE SCALE GENOMIC DNA]</scope>
    <source>
        <strain evidence="3">cv. XIE 37</strain>
        <tissue evidence="2">Leaf</tissue>
    </source>
</reference>
<keyword evidence="3" id="KW-1185">Reference proteome</keyword>
<protein>
    <recommendedName>
        <fullName evidence="4">Ankyrin repeat family protein</fullName>
    </recommendedName>
</protein>
<evidence type="ECO:0000313" key="3">
    <source>
        <dbReference type="Proteomes" id="UP000593562"/>
    </source>
</evidence>
<dbReference type="Proteomes" id="UP000593562">
    <property type="component" value="Unassembled WGS sequence"/>
</dbReference>
<gene>
    <name evidence="2" type="ORF">HS088_TW21G01220</name>
</gene>
<comment type="caution">
    <text evidence="2">The sequence shown here is derived from an EMBL/GenBank/DDBJ whole genome shotgun (WGS) entry which is preliminary data.</text>
</comment>
<dbReference type="PANTHER" id="PTHR33386:SF26">
    <property type="entry name" value="ANKYRIN REPEAT PROTEIN"/>
    <property type="match status" value="1"/>
</dbReference>
<proteinExistence type="predicted"/>
<organism evidence="2 3">
    <name type="scientific">Tripterygium wilfordii</name>
    <name type="common">Thunder God vine</name>
    <dbReference type="NCBI Taxonomy" id="458696"/>
    <lineage>
        <taxon>Eukaryota</taxon>
        <taxon>Viridiplantae</taxon>
        <taxon>Streptophyta</taxon>
        <taxon>Embryophyta</taxon>
        <taxon>Tracheophyta</taxon>
        <taxon>Spermatophyta</taxon>
        <taxon>Magnoliopsida</taxon>
        <taxon>eudicotyledons</taxon>
        <taxon>Gunneridae</taxon>
        <taxon>Pentapetalae</taxon>
        <taxon>rosids</taxon>
        <taxon>fabids</taxon>
        <taxon>Celastrales</taxon>
        <taxon>Celastraceae</taxon>
        <taxon>Tripterygium</taxon>
    </lineage>
</organism>
<accession>A0A7J7C4L2</accession>
<dbReference type="EMBL" id="JAAARO010000021">
    <property type="protein sequence ID" value="KAF5729063.1"/>
    <property type="molecule type" value="Genomic_DNA"/>
</dbReference>
<name>A0A7J7C4L2_TRIWF</name>
<sequence length="78" mass="8061">MAAEAPSWADQWGTGGIGAMEDDNTTSKQDSSSKKTEAKTGFGKAKAAASVGAQKIMSGTSSGFKWVKNQCQKKGSSK</sequence>
<dbReference type="AlphaFoldDB" id="A0A7J7C4L2"/>
<dbReference type="FunCoup" id="A0A7J7C4L2">
    <property type="interactions" value="82"/>
</dbReference>
<evidence type="ECO:0000256" key="1">
    <source>
        <dbReference type="SAM" id="MobiDB-lite"/>
    </source>
</evidence>
<feature type="region of interest" description="Disordered" evidence="1">
    <location>
        <begin position="1"/>
        <end position="51"/>
    </location>
</feature>